<dbReference type="AlphaFoldDB" id="A0A0A1STR9"/>
<feature type="compositionally biased region" description="Low complexity" evidence="1">
    <location>
        <begin position="351"/>
        <end position="370"/>
    </location>
</feature>
<name>A0A0A1STR9_9HYPO</name>
<dbReference type="HOGENOM" id="CLU_030050_1_0_1"/>
<feature type="region of interest" description="Disordered" evidence="1">
    <location>
        <begin position="351"/>
        <end position="441"/>
    </location>
</feature>
<keyword evidence="3" id="KW-1185">Reference proteome</keyword>
<accession>A0A0A1STR9</accession>
<sequence>MASQHPRPAAAKRPRLSLQTQTPAVNNASRPRTFSVNPSDPTAFNTLSNAYVTAIERSTPTTSSPATAINTLYGSKLTLNTNFSNLKSKAITPFASAFPESPLSAGGTACSPVRMHAYPSVMTPTPPLSAGPVDPHGPKVFVYSQTTETIIRSPVTATGTPLRRFAPAFPAPYVRSHSLRSILRNSPLPPRSALTPMSPGRRSQRLLERAARRVGYNSPIEQEITTNKYTRSHIDLLLEEASPSPLSPFSQPMAVDIARAFTGHEIEDGGQTPGPMEDAARRLSKLTAASPINGGIRKKRRREKKRHWAWTIGKDCEEGEDEEVGGAIAALRAQAAAAAAASAAGTCHASSASATTMQTPDPSVTSGDSSSESEDVDMSDGDSVASSSTTVESGPGTRYLTPGDAEMDMKTPTGPASHLLATAEPKRDTPIPEMAAAMQVS</sequence>
<dbReference type="Proteomes" id="UP000039046">
    <property type="component" value="Unassembled WGS sequence"/>
</dbReference>
<gene>
    <name evidence="2" type="ORF">VHEMI01693</name>
</gene>
<feature type="region of interest" description="Disordered" evidence="1">
    <location>
        <begin position="184"/>
        <end position="203"/>
    </location>
</feature>
<evidence type="ECO:0000256" key="1">
    <source>
        <dbReference type="SAM" id="MobiDB-lite"/>
    </source>
</evidence>
<dbReference type="STRING" id="1531966.A0A0A1STR9"/>
<proteinExistence type="predicted"/>
<feature type="compositionally biased region" description="Polar residues" evidence="1">
    <location>
        <begin position="17"/>
        <end position="41"/>
    </location>
</feature>
<dbReference type="EMBL" id="CDHN01000001">
    <property type="protein sequence ID" value="CEJ81571.1"/>
    <property type="molecule type" value="Genomic_DNA"/>
</dbReference>
<feature type="region of interest" description="Disordered" evidence="1">
    <location>
        <begin position="1"/>
        <end position="41"/>
    </location>
</feature>
<dbReference type="OrthoDB" id="1865897at2759"/>
<evidence type="ECO:0000313" key="2">
    <source>
        <dbReference type="EMBL" id="CEJ81571.1"/>
    </source>
</evidence>
<protein>
    <recommendedName>
        <fullName evidence="4">Glucan 4-alpha-glucosidase</fullName>
    </recommendedName>
</protein>
<evidence type="ECO:0008006" key="4">
    <source>
        <dbReference type="Google" id="ProtNLM"/>
    </source>
</evidence>
<organism evidence="2 3">
    <name type="scientific">[Torrubiella] hemipterigena</name>
    <dbReference type="NCBI Taxonomy" id="1531966"/>
    <lineage>
        <taxon>Eukaryota</taxon>
        <taxon>Fungi</taxon>
        <taxon>Dikarya</taxon>
        <taxon>Ascomycota</taxon>
        <taxon>Pezizomycotina</taxon>
        <taxon>Sordariomycetes</taxon>
        <taxon>Hypocreomycetidae</taxon>
        <taxon>Hypocreales</taxon>
        <taxon>Clavicipitaceae</taxon>
        <taxon>Clavicipitaceae incertae sedis</taxon>
        <taxon>'Torrubiella' clade</taxon>
    </lineage>
</organism>
<evidence type="ECO:0000313" key="3">
    <source>
        <dbReference type="Proteomes" id="UP000039046"/>
    </source>
</evidence>
<feature type="compositionally biased region" description="Acidic residues" evidence="1">
    <location>
        <begin position="371"/>
        <end position="380"/>
    </location>
</feature>
<reference evidence="2 3" key="1">
    <citation type="journal article" date="2015" name="Genome Announc.">
        <title>Draft Genome Sequence and Gene Annotation of the Entomopathogenic Fungus Verticillium hemipterigenum.</title>
        <authorList>
            <person name="Horn F."/>
            <person name="Habel A."/>
            <person name="Scharf D.H."/>
            <person name="Dworschak J."/>
            <person name="Brakhage A.A."/>
            <person name="Guthke R."/>
            <person name="Hertweck C."/>
            <person name="Linde J."/>
        </authorList>
    </citation>
    <scope>NUCLEOTIDE SEQUENCE [LARGE SCALE GENOMIC DNA]</scope>
</reference>